<proteinExistence type="predicted"/>
<organism evidence="1">
    <name type="scientific">freshwater metagenome</name>
    <dbReference type="NCBI Taxonomy" id="449393"/>
    <lineage>
        <taxon>unclassified sequences</taxon>
        <taxon>metagenomes</taxon>
        <taxon>ecological metagenomes</taxon>
    </lineage>
</organism>
<sequence>MTATALNNLNDVLRPAAPPRVIEGVYSDDQHARLLKVVKDNGPWPTITAHHFTTVDELIATTSGVAPEGHGLTLDDIATANFRGFLAENSCCFFPEIHDCFYNAQFLDLAKDYWGAQHARPTMMLFNIGGPALSGLSPHLDAVTFRGARIEDTPIWIQNMMGKSGLFREYVVKMAQIVSWFWLGAEGTFTCWPEGPLGQPMRIEHPMWNKGVLVQNEMMFHRGDPVGRPDERDITGLKHRSMFGYRSSSDDWAITTDNEVVRTYEPSNIRFLVHWNAEVYMDRAEAKLVMDHTDDISIDRIVNTFMDDLAKRGIPCDAPSATDPFHDPAFIRALMNAYTIAPTTDWIENSNNARMSS</sequence>
<name>A0A6J6EFF8_9ZZZZ</name>
<gene>
    <name evidence="1" type="ORF">UFOPK1603_01387</name>
</gene>
<accession>A0A6J6EFF8</accession>
<evidence type="ECO:0000313" key="1">
    <source>
        <dbReference type="EMBL" id="CAB4574827.1"/>
    </source>
</evidence>
<dbReference type="AlphaFoldDB" id="A0A6J6EFF8"/>
<protein>
    <submittedName>
        <fullName evidence="1">Unannotated protein</fullName>
    </submittedName>
</protein>
<reference evidence="1" key="1">
    <citation type="submission" date="2020-05" db="EMBL/GenBank/DDBJ databases">
        <authorList>
            <person name="Chiriac C."/>
            <person name="Salcher M."/>
            <person name="Ghai R."/>
            <person name="Kavagutti S V."/>
        </authorList>
    </citation>
    <scope>NUCLEOTIDE SEQUENCE</scope>
</reference>
<dbReference type="EMBL" id="CAEZTG010000147">
    <property type="protein sequence ID" value="CAB4574827.1"/>
    <property type="molecule type" value="Genomic_DNA"/>
</dbReference>